<dbReference type="Proteomes" id="UP001159405">
    <property type="component" value="Unassembled WGS sequence"/>
</dbReference>
<keyword evidence="8 12" id="KW-0067">ATP-binding</keyword>
<evidence type="ECO:0000259" key="15">
    <source>
        <dbReference type="PROSITE" id="PS50011"/>
    </source>
</evidence>
<dbReference type="InterPro" id="IPR011009">
    <property type="entry name" value="Kinase-like_dom_sf"/>
</dbReference>
<comment type="subcellular location">
    <subcellularLocation>
        <location evidence="1">Host cytoplasm</location>
    </subcellularLocation>
</comment>
<evidence type="ECO:0000313" key="16">
    <source>
        <dbReference type="EMBL" id="CAH3123999.1"/>
    </source>
</evidence>
<evidence type="ECO:0000256" key="2">
    <source>
        <dbReference type="ARBA" id="ARBA00012513"/>
    </source>
</evidence>
<evidence type="ECO:0000256" key="4">
    <source>
        <dbReference type="ARBA" id="ARBA00022527"/>
    </source>
</evidence>
<dbReference type="Gene3D" id="3.30.200.20">
    <property type="entry name" value="Phosphorylase Kinase, domain 1"/>
    <property type="match status" value="1"/>
</dbReference>
<comment type="catalytic activity">
    <reaction evidence="10">
        <text>L-threonyl-[protein] + ATP = O-phospho-L-threonyl-[protein] + ADP + H(+)</text>
        <dbReference type="Rhea" id="RHEA:46608"/>
        <dbReference type="Rhea" id="RHEA-COMP:11060"/>
        <dbReference type="Rhea" id="RHEA-COMP:11605"/>
        <dbReference type="ChEBI" id="CHEBI:15378"/>
        <dbReference type="ChEBI" id="CHEBI:30013"/>
        <dbReference type="ChEBI" id="CHEBI:30616"/>
        <dbReference type="ChEBI" id="CHEBI:61977"/>
        <dbReference type="ChEBI" id="CHEBI:456216"/>
        <dbReference type="EC" id="2.7.11.1"/>
    </reaction>
</comment>
<evidence type="ECO:0000256" key="7">
    <source>
        <dbReference type="ARBA" id="ARBA00022777"/>
    </source>
</evidence>
<evidence type="ECO:0000256" key="8">
    <source>
        <dbReference type="ARBA" id="ARBA00022840"/>
    </source>
</evidence>
<dbReference type="PROSITE" id="PS50011">
    <property type="entry name" value="PROTEIN_KINASE_DOM"/>
    <property type="match status" value="1"/>
</dbReference>
<organism evidence="16 17">
    <name type="scientific">Porites lobata</name>
    <dbReference type="NCBI Taxonomy" id="104759"/>
    <lineage>
        <taxon>Eukaryota</taxon>
        <taxon>Metazoa</taxon>
        <taxon>Cnidaria</taxon>
        <taxon>Anthozoa</taxon>
        <taxon>Hexacorallia</taxon>
        <taxon>Scleractinia</taxon>
        <taxon>Fungiina</taxon>
        <taxon>Poritidae</taxon>
        <taxon>Porites</taxon>
    </lineage>
</organism>
<keyword evidence="6 12" id="KW-0547">Nucleotide-binding</keyword>
<dbReference type="InterPro" id="IPR008271">
    <property type="entry name" value="Ser/Thr_kinase_AS"/>
</dbReference>
<accession>A0ABN8NVN5</accession>
<keyword evidence="7" id="KW-0418">Kinase</keyword>
<feature type="compositionally biased region" description="Basic residues" evidence="14">
    <location>
        <begin position="115"/>
        <end position="128"/>
    </location>
</feature>
<proteinExistence type="inferred from homology"/>
<feature type="domain" description="Protein kinase" evidence="15">
    <location>
        <begin position="134"/>
        <end position="383"/>
    </location>
</feature>
<dbReference type="InterPro" id="IPR017441">
    <property type="entry name" value="Protein_kinase_ATP_BS"/>
</dbReference>
<dbReference type="PANTHER" id="PTHR22984">
    <property type="entry name" value="SERINE/THREONINE-PROTEIN KINASE PIM"/>
    <property type="match status" value="1"/>
</dbReference>
<feature type="binding site" evidence="12">
    <location>
        <position position="167"/>
    </location>
    <ligand>
        <name>ATP</name>
        <dbReference type="ChEBI" id="CHEBI:30616"/>
    </ligand>
</feature>
<evidence type="ECO:0000256" key="13">
    <source>
        <dbReference type="RuleBase" id="RU000304"/>
    </source>
</evidence>
<dbReference type="SMART" id="SM00220">
    <property type="entry name" value="S_TKc"/>
    <property type="match status" value="1"/>
</dbReference>
<evidence type="ECO:0000256" key="12">
    <source>
        <dbReference type="PROSITE-ProRule" id="PRU10141"/>
    </source>
</evidence>
<evidence type="ECO:0000256" key="6">
    <source>
        <dbReference type="ARBA" id="ARBA00022741"/>
    </source>
</evidence>
<keyword evidence="5" id="KW-0808">Transferase</keyword>
<feature type="region of interest" description="Disordered" evidence="14">
    <location>
        <begin position="1"/>
        <end position="128"/>
    </location>
</feature>
<comment type="caution">
    <text evidence="16">The sequence shown here is derived from an EMBL/GenBank/DDBJ whole genome shotgun (WGS) entry which is preliminary data.</text>
</comment>
<evidence type="ECO:0000256" key="1">
    <source>
        <dbReference type="ARBA" id="ARBA00004192"/>
    </source>
</evidence>
<feature type="compositionally biased region" description="Basic residues" evidence="14">
    <location>
        <begin position="1"/>
        <end position="11"/>
    </location>
</feature>
<feature type="compositionally biased region" description="Basic and acidic residues" evidence="14">
    <location>
        <begin position="65"/>
        <end position="77"/>
    </location>
</feature>
<evidence type="ECO:0000256" key="14">
    <source>
        <dbReference type="SAM" id="MobiDB-lite"/>
    </source>
</evidence>
<dbReference type="Pfam" id="PF00069">
    <property type="entry name" value="Pkinase"/>
    <property type="match status" value="1"/>
</dbReference>
<dbReference type="InterPro" id="IPR051138">
    <property type="entry name" value="PIM_Ser/Thr_kinase"/>
</dbReference>
<dbReference type="SUPFAM" id="SSF56112">
    <property type="entry name" value="Protein kinase-like (PK-like)"/>
    <property type="match status" value="1"/>
</dbReference>
<name>A0ABN8NVN5_9CNID</name>
<evidence type="ECO:0000256" key="10">
    <source>
        <dbReference type="ARBA" id="ARBA00047899"/>
    </source>
</evidence>
<protein>
    <recommendedName>
        <fullName evidence="3">Serine/threonine-protein kinase 1</fullName>
        <ecNumber evidence="2">2.7.11.1</ecNumber>
    </recommendedName>
</protein>
<keyword evidence="17" id="KW-1185">Reference proteome</keyword>
<evidence type="ECO:0000256" key="9">
    <source>
        <dbReference type="ARBA" id="ARBA00023200"/>
    </source>
</evidence>
<dbReference type="InterPro" id="IPR000719">
    <property type="entry name" value="Prot_kinase_dom"/>
</dbReference>
<keyword evidence="9" id="KW-1035">Host cytoplasm</keyword>
<feature type="compositionally biased region" description="Basic and acidic residues" evidence="14">
    <location>
        <begin position="85"/>
        <end position="97"/>
    </location>
</feature>
<comment type="catalytic activity">
    <reaction evidence="11">
        <text>L-seryl-[protein] + ATP = O-phospho-L-seryl-[protein] + ADP + H(+)</text>
        <dbReference type="Rhea" id="RHEA:17989"/>
        <dbReference type="Rhea" id="RHEA-COMP:9863"/>
        <dbReference type="Rhea" id="RHEA-COMP:11604"/>
        <dbReference type="ChEBI" id="CHEBI:15378"/>
        <dbReference type="ChEBI" id="CHEBI:29999"/>
        <dbReference type="ChEBI" id="CHEBI:30616"/>
        <dbReference type="ChEBI" id="CHEBI:83421"/>
        <dbReference type="ChEBI" id="CHEBI:456216"/>
        <dbReference type="EC" id="2.7.11.1"/>
    </reaction>
</comment>
<dbReference type="EMBL" id="CALNXK010000039">
    <property type="protein sequence ID" value="CAH3123999.1"/>
    <property type="molecule type" value="Genomic_DNA"/>
</dbReference>
<sequence length="385" mass="43746">MNVNPSRKRKLSVTSKYAPSSCGLQDENDCVPGKARKLAAPSKKFQPSAIEKSTADTVSKSLKRAHSETELDTETPRKKIFLSAPKEKKEVADDKKGNSVPGTSGTHQVATGNKGNRHKKTRRGKRKPKGLAAYEMGGCLGAGGFGQVFSATRKRDKLPVAIKFVKKDRVRNFKEINGKQFPVEAYYQRHICHPNIIQLLDVFTHKENFVYVLERPEDSSDLFDIMDVDDGMTEDDGRRFFTQILDATIQCEEQGILHRDIKPENIIVDLTNMDAKLTDFGLACETQEEPFRRFVGTHHYCPPEFFSHHCFLGNQATVWQLGFLLNEMLSGEMPYVKPRMALYMPPSVPKYLSKEARSLISWMLSRDPDQRPTLQQIRNHSWINK</sequence>
<evidence type="ECO:0000256" key="11">
    <source>
        <dbReference type="ARBA" id="ARBA00048679"/>
    </source>
</evidence>
<feature type="compositionally biased region" description="Polar residues" evidence="14">
    <location>
        <begin position="100"/>
        <end position="111"/>
    </location>
</feature>
<comment type="similarity">
    <text evidence="13">Belongs to the protein kinase superfamily.</text>
</comment>
<dbReference type="PANTHER" id="PTHR22984:SF25">
    <property type="entry name" value="PROTEIN KINASE DOMAIN-CONTAINING PROTEIN"/>
    <property type="match status" value="1"/>
</dbReference>
<keyword evidence="4 13" id="KW-0723">Serine/threonine-protein kinase</keyword>
<dbReference type="PROSITE" id="PS00108">
    <property type="entry name" value="PROTEIN_KINASE_ST"/>
    <property type="match status" value="1"/>
</dbReference>
<dbReference type="Gene3D" id="1.10.510.10">
    <property type="entry name" value="Transferase(Phosphotransferase) domain 1"/>
    <property type="match status" value="1"/>
</dbReference>
<gene>
    <name evidence="16" type="ORF">PLOB_00030369</name>
</gene>
<evidence type="ECO:0000256" key="5">
    <source>
        <dbReference type="ARBA" id="ARBA00022679"/>
    </source>
</evidence>
<reference evidence="16 17" key="1">
    <citation type="submission" date="2022-05" db="EMBL/GenBank/DDBJ databases">
        <authorList>
            <consortium name="Genoscope - CEA"/>
            <person name="William W."/>
        </authorList>
    </citation>
    <scope>NUCLEOTIDE SEQUENCE [LARGE SCALE GENOMIC DNA]</scope>
</reference>
<evidence type="ECO:0000256" key="3">
    <source>
        <dbReference type="ARBA" id="ARBA00016885"/>
    </source>
</evidence>
<dbReference type="EC" id="2.7.11.1" evidence="2"/>
<evidence type="ECO:0000313" key="17">
    <source>
        <dbReference type="Proteomes" id="UP001159405"/>
    </source>
</evidence>
<dbReference type="PROSITE" id="PS00107">
    <property type="entry name" value="PROTEIN_KINASE_ATP"/>
    <property type="match status" value="1"/>
</dbReference>